<dbReference type="RefSeq" id="WP_153381672.1">
    <property type="nucleotide sequence ID" value="NZ_VDFM01000001.1"/>
</dbReference>
<evidence type="ECO:0000313" key="1">
    <source>
        <dbReference type="EMBL" id="MQS44278.1"/>
    </source>
</evidence>
<dbReference type="OrthoDB" id="2303962at2"/>
<dbReference type="AlphaFoldDB" id="A0A5P0ZF54"/>
<proteinExistence type="predicted"/>
<protein>
    <submittedName>
        <fullName evidence="2">Uncharacterized protein</fullName>
    </submittedName>
</protein>
<evidence type="ECO:0000313" key="4">
    <source>
        <dbReference type="Proteomes" id="UP000436655"/>
    </source>
</evidence>
<comment type="caution">
    <text evidence="2">The sequence shown here is derived from an EMBL/GenBank/DDBJ whole genome shotgun (WGS) entry which is preliminary data.</text>
</comment>
<organism evidence="2 3">
    <name type="scientific">Companilactobacillus mishanensis</name>
    <dbReference type="NCBI Taxonomy" id="2486008"/>
    <lineage>
        <taxon>Bacteria</taxon>
        <taxon>Bacillati</taxon>
        <taxon>Bacillota</taxon>
        <taxon>Bacilli</taxon>
        <taxon>Lactobacillales</taxon>
        <taxon>Lactobacillaceae</taxon>
        <taxon>Companilactobacillus</taxon>
    </lineage>
</organism>
<reference evidence="1" key="2">
    <citation type="submission" date="2019-05" db="EMBL/GenBank/DDBJ databases">
        <authorList>
            <person name="Schuster J.A."/>
            <person name="Ehrmann M.A."/>
        </authorList>
    </citation>
    <scope>NUCLEOTIDE SEQUENCE</scope>
    <source>
        <strain evidence="1">TMW 1.2098</strain>
    </source>
</reference>
<evidence type="ECO:0000313" key="3">
    <source>
        <dbReference type="Proteomes" id="UP000380386"/>
    </source>
</evidence>
<gene>
    <name evidence="2" type="ORF">FHL02_01150</name>
    <name evidence="1" type="ORF">FHL03_02120</name>
</gene>
<dbReference type="EMBL" id="VDFN01000001">
    <property type="protein sequence ID" value="MQS44278.1"/>
    <property type="molecule type" value="Genomic_DNA"/>
</dbReference>
<keyword evidence="4" id="KW-1185">Reference proteome</keyword>
<sequence length="164" mass="19447">MNHVNIRIEFERLKDRRHLNNKDISIATGVSRQAVREWKHIDDKYLYKIANMYGDERFNLALFCYYFQLPSAFLNLFDRYKHDSLSMLIGARQEDLESDNAVEDLMNELCKAQPSETKVALDINEILETGIYYIFYSLKTINERHIPMQEILKVEARTNATNKY</sequence>
<dbReference type="EMBL" id="VDFM01000001">
    <property type="protein sequence ID" value="MQS51619.1"/>
    <property type="molecule type" value="Genomic_DNA"/>
</dbReference>
<reference evidence="3 4" key="1">
    <citation type="journal article" date="2019" name="Syst. Appl. Microbiol.">
        <title>Polyphasic characterization of two novel Lactobacillus spp. isolated from blown salami packages: Description of Lactobacillus halodurans sp. nov. and Lactobacillus salsicarnum sp. nov.</title>
        <authorList>
            <person name="Schuster J.A."/>
            <person name="Klingl A."/>
            <person name="Vogel R.F."/>
            <person name="Ehrmann M.A."/>
        </authorList>
    </citation>
    <scope>NUCLEOTIDE SEQUENCE [LARGE SCALE GENOMIC DNA]</scope>
    <source>
        <strain evidence="1 4">TMW 1.2098</strain>
        <strain evidence="2 3">TMW 1.2118</strain>
    </source>
</reference>
<accession>A0A5P0ZF54</accession>
<evidence type="ECO:0000313" key="2">
    <source>
        <dbReference type="EMBL" id="MQS51619.1"/>
    </source>
</evidence>
<dbReference type="Proteomes" id="UP000380386">
    <property type="component" value="Unassembled WGS sequence"/>
</dbReference>
<dbReference type="Proteomes" id="UP000436655">
    <property type="component" value="Unassembled WGS sequence"/>
</dbReference>
<name>A0A5P0ZF54_9LACO</name>